<name>A0A068V9H9_COFCA</name>
<accession>A0A068V9H9</accession>
<dbReference type="Gramene" id="CDP17291">
    <property type="protein sequence ID" value="CDP17291"/>
    <property type="gene ID" value="GSCOC_T00003762001"/>
</dbReference>
<sequence length="65" mass="7328">MGLFHKESVGKLSTVKEKFPTTDRVRVSIYILGTQTLLTKKSTALPPFPLQHFRLKESIGGFGFF</sequence>
<dbReference type="EMBL" id="HG739237">
    <property type="protein sequence ID" value="CDP17291.1"/>
    <property type="molecule type" value="Genomic_DNA"/>
</dbReference>
<organism evidence="1 2">
    <name type="scientific">Coffea canephora</name>
    <name type="common">Robusta coffee</name>
    <dbReference type="NCBI Taxonomy" id="49390"/>
    <lineage>
        <taxon>Eukaryota</taxon>
        <taxon>Viridiplantae</taxon>
        <taxon>Streptophyta</taxon>
        <taxon>Embryophyta</taxon>
        <taxon>Tracheophyta</taxon>
        <taxon>Spermatophyta</taxon>
        <taxon>Magnoliopsida</taxon>
        <taxon>eudicotyledons</taxon>
        <taxon>Gunneridae</taxon>
        <taxon>Pentapetalae</taxon>
        <taxon>asterids</taxon>
        <taxon>lamiids</taxon>
        <taxon>Gentianales</taxon>
        <taxon>Rubiaceae</taxon>
        <taxon>Ixoroideae</taxon>
        <taxon>Gardenieae complex</taxon>
        <taxon>Bertiereae - Coffeeae clade</taxon>
        <taxon>Coffeeae</taxon>
        <taxon>Coffea</taxon>
    </lineage>
</organism>
<evidence type="ECO:0000313" key="2">
    <source>
        <dbReference type="Proteomes" id="UP000295252"/>
    </source>
</evidence>
<protein>
    <submittedName>
        <fullName evidence="1">Uncharacterized protein</fullName>
    </submittedName>
</protein>
<reference evidence="2" key="1">
    <citation type="journal article" date="2014" name="Science">
        <title>The coffee genome provides insight into the convergent evolution of caffeine biosynthesis.</title>
        <authorList>
            <person name="Denoeud F."/>
            <person name="Carretero-Paulet L."/>
            <person name="Dereeper A."/>
            <person name="Droc G."/>
            <person name="Guyot R."/>
            <person name="Pietrella M."/>
            <person name="Zheng C."/>
            <person name="Alberti A."/>
            <person name="Anthony F."/>
            <person name="Aprea G."/>
            <person name="Aury J.M."/>
            <person name="Bento P."/>
            <person name="Bernard M."/>
            <person name="Bocs S."/>
            <person name="Campa C."/>
            <person name="Cenci A."/>
            <person name="Combes M.C."/>
            <person name="Crouzillat D."/>
            <person name="Da Silva C."/>
            <person name="Daddiego L."/>
            <person name="De Bellis F."/>
            <person name="Dussert S."/>
            <person name="Garsmeur O."/>
            <person name="Gayraud T."/>
            <person name="Guignon V."/>
            <person name="Jahn K."/>
            <person name="Jamilloux V."/>
            <person name="Joet T."/>
            <person name="Labadie K."/>
            <person name="Lan T."/>
            <person name="Leclercq J."/>
            <person name="Lepelley M."/>
            <person name="Leroy T."/>
            <person name="Li L.T."/>
            <person name="Librado P."/>
            <person name="Lopez L."/>
            <person name="Munoz A."/>
            <person name="Noel B."/>
            <person name="Pallavicini A."/>
            <person name="Perrotta G."/>
            <person name="Poncet V."/>
            <person name="Pot D."/>
            <person name="Priyono X."/>
            <person name="Rigoreau M."/>
            <person name="Rouard M."/>
            <person name="Rozas J."/>
            <person name="Tranchant-Dubreuil C."/>
            <person name="VanBuren R."/>
            <person name="Zhang Q."/>
            <person name="Andrade A.C."/>
            <person name="Argout X."/>
            <person name="Bertrand B."/>
            <person name="de Kochko A."/>
            <person name="Graziosi G."/>
            <person name="Henry R.J."/>
            <person name="Jayarama X."/>
            <person name="Ming R."/>
            <person name="Nagai C."/>
            <person name="Rounsley S."/>
            <person name="Sankoff D."/>
            <person name="Giuliano G."/>
            <person name="Albert V.A."/>
            <person name="Wincker P."/>
            <person name="Lashermes P."/>
        </authorList>
    </citation>
    <scope>NUCLEOTIDE SEQUENCE [LARGE SCALE GENOMIC DNA]</scope>
    <source>
        <strain evidence="2">cv. DH200-94</strain>
    </source>
</reference>
<dbReference type="InParanoid" id="A0A068V9H9"/>
<dbReference type="AlphaFoldDB" id="A0A068V9H9"/>
<evidence type="ECO:0000313" key="1">
    <source>
        <dbReference type="EMBL" id="CDP17291.1"/>
    </source>
</evidence>
<proteinExistence type="predicted"/>
<dbReference type="Proteomes" id="UP000295252">
    <property type="component" value="Chromosome XI"/>
</dbReference>
<keyword evidence="2" id="KW-1185">Reference proteome</keyword>
<gene>
    <name evidence="1" type="ORF">GSCOC_T00003762001</name>
</gene>